<sequence length="699" mass="76990">MNKNMSTAGLQNRVEIDTSPPFRSVKAAVTMFGEKLDVKRSRMIERSGGKSFQVHQLQEERTGPGHQLTGQMEKGKASKDSGVERRMEEARAECSGGTFQRKQSQEDTMTLKKDTGSSSSMSGCCRLLTQKINENKTCLDVSYKGLQGREMLKQSNPNAEEKHVVWEVELKVAQEQHMNAVAELESVKKDLERLKGDLVTSLRDKENALRQAEEALMAAELNAKRVEELSHEMSGTNESLTLVKMACIEASKERAALVAAKGHNASHISNVSENSMLMVEELEMKLAIATKELTRLQEELAMAKEAEVRVASAASEAFANLALAKSELEEMRIQTCGVNEPSSIHPLELKAKKYELEKALENGASLQASLDALQSELETMGVDLVNLKNREEIASAAVATLNVELTKTKEELASAIAAESKANEAVEVLTHALEQIRVEAEEAKQNVDTLKEEASRARADAEYAKSALAAAEREMQAAMEAAMAAKTAEEAALERLKVLSENMNQSSTMESGIRVSRGEYEQLKKKAQESEDLANSKIAAANAQVEAVKKSEMQLQEKVKALSGDIDLMRNNTNQALRRAEMAEVAKRIVECEMKRLREHENGRQRGITEYETGIERGNATTQAIAMGSKSQHFCYSAVQPPESLAQVLKMKTPFLAHDARMASERALAQKKKKHYILPTFNIFSSKKNQPSAGSMIGT</sequence>
<evidence type="ECO:0000256" key="3">
    <source>
        <dbReference type="SAM" id="MobiDB-lite"/>
    </source>
</evidence>
<dbReference type="AlphaFoldDB" id="A0A8T2VGZ0"/>
<comment type="similarity">
    <text evidence="1">Belongs to the WEB family.</text>
</comment>
<protein>
    <recommendedName>
        <fullName evidence="6">WEB family protein</fullName>
    </recommendedName>
</protein>
<evidence type="ECO:0000256" key="2">
    <source>
        <dbReference type="SAM" id="Coils"/>
    </source>
</evidence>
<accession>A0A8T2VGZ0</accession>
<reference evidence="4" key="1">
    <citation type="submission" date="2021-08" db="EMBL/GenBank/DDBJ databases">
        <title>WGS assembly of Ceratopteris richardii.</title>
        <authorList>
            <person name="Marchant D.B."/>
            <person name="Chen G."/>
            <person name="Jenkins J."/>
            <person name="Shu S."/>
            <person name="Leebens-Mack J."/>
            <person name="Grimwood J."/>
            <person name="Schmutz J."/>
            <person name="Soltis P."/>
            <person name="Soltis D."/>
            <person name="Chen Z.-H."/>
        </authorList>
    </citation>
    <scope>NUCLEOTIDE SEQUENCE</scope>
    <source>
        <strain evidence="4">Whitten #5841</strain>
        <tissue evidence="4">Leaf</tissue>
    </source>
</reference>
<comment type="caution">
    <text evidence="4">The sequence shown here is derived from an EMBL/GenBank/DDBJ whole genome shotgun (WGS) entry which is preliminary data.</text>
</comment>
<dbReference type="Proteomes" id="UP000825935">
    <property type="component" value="Chromosome 2"/>
</dbReference>
<dbReference type="GO" id="GO:0009903">
    <property type="term" value="P:chloroplast avoidance movement"/>
    <property type="evidence" value="ECO:0007669"/>
    <property type="project" value="TreeGrafter"/>
</dbReference>
<feature type="coiled-coil region" evidence="2">
    <location>
        <begin position="170"/>
        <end position="229"/>
    </location>
</feature>
<dbReference type="EMBL" id="CM035407">
    <property type="protein sequence ID" value="KAH7444855.1"/>
    <property type="molecule type" value="Genomic_DNA"/>
</dbReference>
<feature type="coiled-coil region" evidence="2">
    <location>
        <begin position="426"/>
        <end position="488"/>
    </location>
</feature>
<evidence type="ECO:0000313" key="4">
    <source>
        <dbReference type="EMBL" id="KAH7444855.1"/>
    </source>
</evidence>
<proteinExistence type="inferred from homology"/>
<feature type="compositionally biased region" description="Basic and acidic residues" evidence="3">
    <location>
        <begin position="73"/>
        <end position="92"/>
    </location>
</feature>
<evidence type="ECO:0008006" key="6">
    <source>
        <dbReference type="Google" id="ProtNLM"/>
    </source>
</evidence>
<dbReference type="InterPro" id="IPR008545">
    <property type="entry name" value="Web"/>
</dbReference>
<evidence type="ECO:0000313" key="5">
    <source>
        <dbReference type="Proteomes" id="UP000825935"/>
    </source>
</evidence>
<dbReference type="PANTHER" id="PTHR32054:SF31">
    <property type="entry name" value="PROTEIN WEAK CHLOROPLAST MOVEMENT UNDER BLUE LIGHT 1"/>
    <property type="match status" value="1"/>
</dbReference>
<dbReference type="EMBL" id="CM035407">
    <property type="protein sequence ID" value="KAH7444850.1"/>
    <property type="molecule type" value="Genomic_DNA"/>
</dbReference>
<dbReference type="GO" id="GO:0009904">
    <property type="term" value="P:chloroplast accumulation movement"/>
    <property type="evidence" value="ECO:0007669"/>
    <property type="project" value="TreeGrafter"/>
</dbReference>
<gene>
    <name evidence="4" type="ORF">KP509_02G094200</name>
</gene>
<dbReference type="OMA" id="HEMAKTI"/>
<feature type="compositionally biased region" description="Basic and acidic residues" evidence="3">
    <location>
        <begin position="103"/>
        <end position="115"/>
    </location>
</feature>
<feature type="region of interest" description="Disordered" evidence="3">
    <location>
        <begin position="48"/>
        <end position="116"/>
    </location>
</feature>
<organism evidence="4 5">
    <name type="scientific">Ceratopteris richardii</name>
    <name type="common">Triangle waterfern</name>
    <dbReference type="NCBI Taxonomy" id="49495"/>
    <lineage>
        <taxon>Eukaryota</taxon>
        <taxon>Viridiplantae</taxon>
        <taxon>Streptophyta</taxon>
        <taxon>Embryophyta</taxon>
        <taxon>Tracheophyta</taxon>
        <taxon>Polypodiopsida</taxon>
        <taxon>Polypodiidae</taxon>
        <taxon>Polypodiales</taxon>
        <taxon>Pteridineae</taxon>
        <taxon>Pteridaceae</taxon>
        <taxon>Parkerioideae</taxon>
        <taxon>Ceratopteris</taxon>
    </lineage>
</organism>
<feature type="coiled-coil region" evidence="2">
    <location>
        <begin position="279"/>
        <end position="390"/>
    </location>
</feature>
<dbReference type="EMBL" id="CM035407">
    <property type="protein sequence ID" value="KAH7444852.1"/>
    <property type="molecule type" value="Genomic_DNA"/>
</dbReference>
<keyword evidence="5" id="KW-1185">Reference proteome</keyword>
<dbReference type="PANTHER" id="PTHR32054">
    <property type="entry name" value="HEAVY CHAIN, PUTATIVE, EXPRESSED-RELATED-RELATED"/>
    <property type="match status" value="1"/>
</dbReference>
<dbReference type="Pfam" id="PF05701">
    <property type="entry name" value="WEMBL"/>
    <property type="match status" value="1"/>
</dbReference>
<feature type="coiled-coil region" evidence="2">
    <location>
        <begin position="513"/>
        <end position="558"/>
    </location>
</feature>
<dbReference type="EMBL" id="CM035407">
    <property type="protein sequence ID" value="KAH7444857.1"/>
    <property type="molecule type" value="Genomic_DNA"/>
</dbReference>
<dbReference type="EMBL" id="CM035407">
    <property type="protein sequence ID" value="KAH7444856.1"/>
    <property type="molecule type" value="Genomic_DNA"/>
</dbReference>
<name>A0A8T2VGZ0_CERRI</name>
<keyword evidence="2" id="KW-0175">Coiled coil</keyword>
<dbReference type="GO" id="GO:0005829">
    <property type="term" value="C:cytosol"/>
    <property type="evidence" value="ECO:0007669"/>
    <property type="project" value="TreeGrafter"/>
</dbReference>
<dbReference type="OrthoDB" id="1933125at2759"/>
<evidence type="ECO:0000256" key="1">
    <source>
        <dbReference type="ARBA" id="ARBA00005485"/>
    </source>
</evidence>